<feature type="transmembrane region" description="Helical" evidence="8">
    <location>
        <begin position="497"/>
        <end position="515"/>
    </location>
</feature>
<comment type="subcellular location">
    <subcellularLocation>
        <location evidence="1">Cell membrane</location>
        <topology evidence="1">Multi-pass membrane protein</topology>
    </subcellularLocation>
</comment>
<keyword evidence="4" id="KW-1003">Cell membrane</keyword>
<evidence type="ECO:0000256" key="4">
    <source>
        <dbReference type="ARBA" id="ARBA00022475"/>
    </source>
</evidence>
<feature type="transmembrane region" description="Helical" evidence="8">
    <location>
        <begin position="62"/>
        <end position="81"/>
    </location>
</feature>
<dbReference type="Pfam" id="PF07690">
    <property type="entry name" value="MFS_1"/>
    <property type="match status" value="1"/>
</dbReference>
<dbReference type="SUPFAM" id="SSF103473">
    <property type="entry name" value="MFS general substrate transporter"/>
    <property type="match status" value="1"/>
</dbReference>
<evidence type="ECO:0000256" key="3">
    <source>
        <dbReference type="ARBA" id="ARBA00022448"/>
    </source>
</evidence>
<reference evidence="10 11" key="1">
    <citation type="submission" date="2020-04" db="EMBL/GenBank/DDBJ databases">
        <title>Molecular characterization of pseudomonads from Agaricus bisporus reveal novel blotch 2 pathogens in Western Europe.</title>
        <authorList>
            <person name="Taparia T."/>
            <person name="Krijger M."/>
            <person name="Haynes E."/>
            <person name="Elpinstone J.G."/>
            <person name="Noble R."/>
            <person name="Van Der Wolf J."/>
        </authorList>
    </citation>
    <scope>NUCLEOTIDE SEQUENCE [LARGE SCALE GENOMIC DNA]</scope>
    <source>
        <strain evidence="10 11">IPO3782</strain>
    </source>
</reference>
<dbReference type="GO" id="GO:0005886">
    <property type="term" value="C:plasma membrane"/>
    <property type="evidence" value="ECO:0007669"/>
    <property type="project" value="UniProtKB-SubCell"/>
</dbReference>
<keyword evidence="5 8" id="KW-0812">Transmembrane</keyword>
<dbReference type="Gene3D" id="1.20.1250.20">
    <property type="entry name" value="MFS general substrate transporter like domains"/>
    <property type="match status" value="1"/>
</dbReference>
<dbReference type="CDD" id="cd17503">
    <property type="entry name" value="MFS_LmrB_MDR_like"/>
    <property type="match status" value="1"/>
</dbReference>
<feature type="transmembrane region" description="Helical" evidence="8">
    <location>
        <begin position="22"/>
        <end position="41"/>
    </location>
</feature>
<keyword evidence="3" id="KW-0813">Transport</keyword>
<evidence type="ECO:0000256" key="5">
    <source>
        <dbReference type="ARBA" id="ARBA00022692"/>
    </source>
</evidence>
<dbReference type="InterPro" id="IPR004638">
    <property type="entry name" value="EmrB-like"/>
</dbReference>
<evidence type="ECO:0000259" key="9">
    <source>
        <dbReference type="PROSITE" id="PS50850"/>
    </source>
</evidence>
<feature type="transmembrane region" description="Helical" evidence="8">
    <location>
        <begin position="280"/>
        <end position="301"/>
    </location>
</feature>
<dbReference type="Proteomes" id="UP000531950">
    <property type="component" value="Unassembled WGS sequence"/>
</dbReference>
<evidence type="ECO:0000313" key="11">
    <source>
        <dbReference type="Proteomes" id="UP000531950"/>
    </source>
</evidence>
<evidence type="ECO:0000256" key="1">
    <source>
        <dbReference type="ARBA" id="ARBA00004651"/>
    </source>
</evidence>
<feature type="domain" description="Major facilitator superfamily (MFS) profile" evidence="9">
    <location>
        <begin position="24"/>
        <end position="520"/>
    </location>
</feature>
<sequence>MAEAILTEVPADKPRNASLTDWIAVAAGSLGALLATLDISITNSALPQIQGQIGATGTEGTWIATGYLMSEIVMIPLAAWLTRVFGLRRFLIGTALMFTFFSMFCGLSSSLGAMIAGRIGQGFAGGAMIPTAQTIVRTRLPAHQLAIGTTMFGMTVILGPLLGPVIGGWLTENINWRWCFFINLPVSITLITLLITGLPSERMNLQQFIKADWLGILGLAMGLSSLTVVLEEGQREHWFDSQLIIWLSITMVVGFFLIAVGQVRSSTPILRLQLVLNRSFGSVLLIATAVGAGLYGTAYLVPQFLGILSGYNAQQSGSIMLLSGIPAFLLMPILPRMLGRLDLRMMVGVGLLMYWASCFLDTQLTAQSVGHDFYWSQILRGFGQILVMMPLSQLSMRSVEARDAGDAAGLYNMSRNLGGTLGLALLGVLMDRRSHFHDDMLREGIQANTQLTQDQMASDTASYLAQTGDPSTASLQALSHLASDIAQQAAVMAYNDAFYVLGFAMLACLPLIFILKKRAAQAGQRT</sequence>
<dbReference type="EMBL" id="JACARG010000037">
    <property type="protein sequence ID" value="NWE14811.1"/>
    <property type="molecule type" value="Genomic_DNA"/>
</dbReference>
<dbReference type="InterPro" id="IPR036259">
    <property type="entry name" value="MFS_trans_sf"/>
</dbReference>
<evidence type="ECO:0000256" key="7">
    <source>
        <dbReference type="ARBA" id="ARBA00023136"/>
    </source>
</evidence>
<evidence type="ECO:0000256" key="8">
    <source>
        <dbReference type="SAM" id="Phobius"/>
    </source>
</evidence>
<dbReference type="PANTHER" id="PTHR42718">
    <property type="entry name" value="MAJOR FACILITATOR SUPERFAMILY MULTIDRUG TRANSPORTER MFSC"/>
    <property type="match status" value="1"/>
</dbReference>
<proteinExistence type="inferred from homology"/>
<dbReference type="AlphaFoldDB" id="A0A7Y8EHI6"/>
<feature type="transmembrane region" description="Helical" evidence="8">
    <location>
        <begin position="242"/>
        <end position="260"/>
    </location>
</feature>
<dbReference type="InterPro" id="IPR011701">
    <property type="entry name" value="MFS"/>
</dbReference>
<evidence type="ECO:0000256" key="6">
    <source>
        <dbReference type="ARBA" id="ARBA00022989"/>
    </source>
</evidence>
<evidence type="ECO:0000256" key="2">
    <source>
        <dbReference type="ARBA" id="ARBA00008537"/>
    </source>
</evidence>
<comment type="caution">
    <text evidence="10">The sequence shown here is derived from an EMBL/GenBank/DDBJ whole genome shotgun (WGS) entry which is preliminary data.</text>
</comment>
<feature type="transmembrane region" description="Helical" evidence="8">
    <location>
        <begin position="145"/>
        <end position="169"/>
    </location>
</feature>
<keyword evidence="7 8" id="KW-0472">Membrane</keyword>
<feature type="transmembrane region" description="Helical" evidence="8">
    <location>
        <begin position="87"/>
        <end position="108"/>
    </location>
</feature>
<comment type="similarity">
    <text evidence="2">Belongs to the major facilitator superfamily. EmrB family.</text>
</comment>
<dbReference type="PROSITE" id="PS50850">
    <property type="entry name" value="MFS"/>
    <property type="match status" value="1"/>
</dbReference>
<dbReference type="GO" id="GO:0022857">
    <property type="term" value="F:transmembrane transporter activity"/>
    <property type="evidence" value="ECO:0007669"/>
    <property type="project" value="InterPro"/>
</dbReference>
<dbReference type="NCBIfam" id="TIGR00711">
    <property type="entry name" value="efflux_EmrB"/>
    <property type="match status" value="1"/>
</dbReference>
<organism evidence="10 11">
    <name type="scientific">Pseudomonas yamanorum</name>
    <dbReference type="NCBI Taxonomy" id="515393"/>
    <lineage>
        <taxon>Bacteria</taxon>
        <taxon>Pseudomonadati</taxon>
        <taxon>Pseudomonadota</taxon>
        <taxon>Gammaproteobacteria</taxon>
        <taxon>Pseudomonadales</taxon>
        <taxon>Pseudomonadaceae</taxon>
        <taxon>Pseudomonas</taxon>
    </lineage>
</organism>
<protein>
    <submittedName>
        <fullName evidence="10">DHA2 family efflux MFS transporter permease subunit</fullName>
    </submittedName>
</protein>
<feature type="transmembrane region" description="Helical" evidence="8">
    <location>
        <begin position="313"/>
        <end position="331"/>
    </location>
</feature>
<evidence type="ECO:0000313" key="10">
    <source>
        <dbReference type="EMBL" id="NWE14811.1"/>
    </source>
</evidence>
<accession>A0A7Y8EHI6</accession>
<keyword evidence="6 8" id="KW-1133">Transmembrane helix</keyword>
<dbReference type="PANTHER" id="PTHR42718:SF9">
    <property type="entry name" value="MAJOR FACILITATOR SUPERFAMILY MULTIDRUG TRANSPORTER MFSC"/>
    <property type="match status" value="1"/>
</dbReference>
<dbReference type="RefSeq" id="WP_177078711.1">
    <property type="nucleotide sequence ID" value="NZ_JACARG010000037.1"/>
</dbReference>
<dbReference type="Gene3D" id="1.20.1720.10">
    <property type="entry name" value="Multidrug resistance protein D"/>
    <property type="match status" value="1"/>
</dbReference>
<name>A0A7Y8EHI6_9PSED</name>
<dbReference type="InterPro" id="IPR020846">
    <property type="entry name" value="MFS_dom"/>
</dbReference>
<gene>
    <name evidence="10" type="ORF">HX822_17855</name>
</gene>
<feature type="transmembrane region" description="Helical" evidence="8">
    <location>
        <begin position="175"/>
        <end position="199"/>
    </location>
</feature>
<feature type="transmembrane region" description="Helical" evidence="8">
    <location>
        <begin position="211"/>
        <end position="230"/>
    </location>
</feature>